<sequence length="135" mass="14721">MKATVTWQPSEEGLEFNGAMDNGRTLSLDGNGNGLSPMESVLISVGACSSVDVVEIMRKSRQDMHGCYCELSAERAESAPRKFTEIHAHFVVVGNDINEKQLARAVQLSTEKYCSVMLMLTGNVNITTSFEVKSS</sequence>
<comment type="caution">
    <text evidence="1">The sequence shown here is derived from an EMBL/GenBank/DDBJ whole genome shotgun (WGS) entry which is preliminary data.</text>
</comment>
<dbReference type="SUPFAM" id="SSF82784">
    <property type="entry name" value="OsmC-like"/>
    <property type="match status" value="1"/>
</dbReference>
<proteinExistence type="predicted"/>
<dbReference type="InterPro" id="IPR036102">
    <property type="entry name" value="OsmC/Ohrsf"/>
</dbReference>
<dbReference type="PANTHER" id="PTHR34352:SF1">
    <property type="entry name" value="PROTEIN YHFA"/>
    <property type="match status" value="1"/>
</dbReference>
<gene>
    <name evidence="1" type="ORF">RM544_03735</name>
</gene>
<dbReference type="NCBIfam" id="NF008009">
    <property type="entry name" value="PRK10738.1"/>
    <property type="match status" value="1"/>
</dbReference>
<dbReference type="PANTHER" id="PTHR34352">
    <property type="entry name" value="PROTEIN YHFA"/>
    <property type="match status" value="1"/>
</dbReference>
<accession>A0AAW8R3C0</accession>
<organism evidence="1 2">
    <name type="scientific">Brumicola blandensis</name>
    <dbReference type="NCBI Taxonomy" id="3075611"/>
    <lineage>
        <taxon>Bacteria</taxon>
        <taxon>Pseudomonadati</taxon>
        <taxon>Pseudomonadota</taxon>
        <taxon>Gammaproteobacteria</taxon>
        <taxon>Alteromonadales</taxon>
        <taxon>Alteromonadaceae</taxon>
        <taxon>Brumicola</taxon>
    </lineage>
</organism>
<evidence type="ECO:0000313" key="2">
    <source>
        <dbReference type="Proteomes" id="UP001249020"/>
    </source>
</evidence>
<dbReference type="Proteomes" id="UP001249020">
    <property type="component" value="Unassembled WGS sequence"/>
</dbReference>
<evidence type="ECO:0000313" key="1">
    <source>
        <dbReference type="EMBL" id="MDT0581638.1"/>
    </source>
</evidence>
<keyword evidence="2" id="KW-1185">Reference proteome</keyword>
<dbReference type="InterPro" id="IPR015946">
    <property type="entry name" value="KH_dom-like_a/b"/>
</dbReference>
<dbReference type="AlphaFoldDB" id="A0AAW8R3C0"/>
<dbReference type="Gene3D" id="3.30.300.20">
    <property type="match status" value="1"/>
</dbReference>
<dbReference type="Pfam" id="PF02566">
    <property type="entry name" value="OsmC"/>
    <property type="match status" value="1"/>
</dbReference>
<reference evidence="1 2" key="1">
    <citation type="submission" date="2023-09" db="EMBL/GenBank/DDBJ databases">
        <authorList>
            <person name="Rey-Velasco X."/>
        </authorList>
    </citation>
    <scope>NUCLEOTIDE SEQUENCE [LARGE SCALE GENOMIC DNA]</scope>
    <source>
        <strain evidence="1 2">W409</strain>
    </source>
</reference>
<dbReference type="EMBL" id="JAVRIE010000001">
    <property type="protein sequence ID" value="MDT0581638.1"/>
    <property type="molecule type" value="Genomic_DNA"/>
</dbReference>
<dbReference type="InterPro" id="IPR003718">
    <property type="entry name" value="OsmC/Ohr_fam"/>
</dbReference>
<name>A0AAW8R3C0_9ALTE</name>
<protein>
    <submittedName>
        <fullName evidence="1">OsmC family protein</fullName>
    </submittedName>
</protein>
<dbReference type="RefSeq" id="WP_311360417.1">
    <property type="nucleotide sequence ID" value="NZ_JAVRIE010000001.1"/>
</dbReference>